<evidence type="ECO:0000313" key="2">
    <source>
        <dbReference type="Proteomes" id="UP000248021"/>
    </source>
</evidence>
<dbReference type="Proteomes" id="UP000248021">
    <property type="component" value="Unassembled WGS sequence"/>
</dbReference>
<accession>A0A2V3U9I2</accession>
<keyword evidence="2" id="KW-1185">Reference proteome</keyword>
<organism evidence="1 2">
    <name type="scientific">Chelatococcus asaccharovorans</name>
    <dbReference type="NCBI Taxonomy" id="28210"/>
    <lineage>
        <taxon>Bacteria</taxon>
        <taxon>Pseudomonadati</taxon>
        <taxon>Pseudomonadota</taxon>
        <taxon>Alphaproteobacteria</taxon>
        <taxon>Hyphomicrobiales</taxon>
        <taxon>Chelatococcaceae</taxon>
        <taxon>Chelatococcus</taxon>
    </lineage>
</organism>
<proteinExistence type="predicted"/>
<comment type="caution">
    <text evidence="1">The sequence shown here is derived from an EMBL/GenBank/DDBJ whole genome shotgun (WGS) entry which is preliminary data.</text>
</comment>
<name>A0A2V3U9I2_9HYPH</name>
<protein>
    <submittedName>
        <fullName evidence="1">Uncharacterized protein</fullName>
    </submittedName>
</protein>
<reference evidence="1 2" key="1">
    <citation type="submission" date="2018-05" db="EMBL/GenBank/DDBJ databases">
        <title>Genomic Encyclopedia of Type Strains, Phase IV (KMG-IV): sequencing the most valuable type-strain genomes for metagenomic binning, comparative biology and taxonomic classification.</title>
        <authorList>
            <person name="Goeker M."/>
        </authorList>
    </citation>
    <scope>NUCLEOTIDE SEQUENCE [LARGE SCALE GENOMIC DNA]</scope>
    <source>
        <strain evidence="1 2">DSM 6462</strain>
    </source>
</reference>
<dbReference type="AlphaFoldDB" id="A0A2V3U9I2"/>
<sequence>MRVNCEHDNVRAAEDVHFRLLNSEAIKRSRSLIDLP</sequence>
<dbReference type="EMBL" id="QJJK01000004">
    <property type="protein sequence ID" value="PXW60133.1"/>
    <property type="molecule type" value="Genomic_DNA"/>
</dbReference>
<evidence type="ECO:0000313" key="1">
    <source>
        <dbReference type="EMBL" id="PXW60133.1"/>
    </source>
</evidence>
<gene>
    <name evidence="1" type="ORF">C7450_104185</name>
</gene>